<dbReference type="AlphaFoldDB" id="A0A329MNM1"/>
<accession>A0A329MNM1</accession>
<gene>
    <name evidence="1" type="ORF">DQG23_12445</name>
</gene>
<dbReference type="Proteomes" id="UP000250369">
    <property type="component" value="Unassembled WGS sequence"/>
</dbReference>
<evidence type="ECO:0000313" key="1">
    <source>
        <dbReference type="EMBL" id="RAV20896.1"/>
    </source>
</evidence>
<evidence type="ECO:0000313" key="2">
    <source>
        <dbReference type="Proteomes" id="UP000250369"/>
    </source>
</evidence>
<keyword evidence="2" id="KW-1185">Reference proteome</keyword>
<organism evidence="1 2">
    <name type="scientific">Paenibacillus contaminans</name>
    <dbReference type="NCBI Taxonomy" id="450362"/>
    <lineage>
        <taxon>Bacteria</taxon>
        <taxon>Bacillati</taxon>
        <taxon>Bacillota</taxon>
        <taxon>Bacilli</taxon>
        <taxon>Bacillales</taxon>
        <taxon>Paenibacillaceae</taxon>
        <taxon>Paenibacillus</taxon>
    </lineage>
</organism>
<dbReference type="OrthoDB" id="1550352at2"/>
<comment type="caution">
    <text evidence="1">The sequence shown here is derived from an EMBL/GenBank/DDBJ whole genome shotgun (WGS) entry which is preliminary data.</text>
</comment>
<sequence>MQPIHYGLSFIAGLWPENSVRFWVESRLRFIDERSGRIEDYYQCASCKSEDTFAEKDLFFAENYDFTPIFGPEYGIVFRRTARLNANYKSTPLAETMWGGQQYKLKDPENCKLLESNDEIRSATNDGFPLVAQTELHNAELGLRAIIEYPVKTMNIHDARNLYQVDTGPVLYPDLTERREKTADAIGLAYVAFNVPHFADFVIEQPTPIEEEGGAGTVHIHHYSGIVSLPAVNRLFAMK</sequence>
<proteinExistence type="predicted"/>
<name>A0A329MNM1_9BACL</name>
<dbReference type="RefSeq" id="WP_113031175.1">
    <property type="nucleotide sequence ID" value="NZ_QMFB01000006.1"/>
</dbReference>
<reference evidence="1 2" key="1">
    <citation type="journal article" date="2009" name="Int. J. Syst. Evol. Microbiol.">
        <title>Paenibacillus contaminans sp. nov., isolated from a contaminated laboratory plate.</title>
        <authorList>
            <person name="Chou J.H."/>
            <person name="Lee J.H."/>
            <person name="Lin M.C."/>
            <person name="Chang P.S."/>
            <person name="Arun A.B."/>
            <person name="Young C.C."/>
            <person name="Chen W.M."/>
        </authorList>
    </citation>
    <scope>NUCLEOTIDE SEQUENCE [LARGE SCALE GENOMIC DNA]</scope>
    <source>
        <strain evidence="1 2">CKOBP-6</strain>
    </source>
</reference>
<dbReference type="EMBL" id="QMFB01000006">
    <property type="protein sequence ID" value="RAV20896.1"/>
    <property type="molecule type" value="Genomic_DNA"/>
</dbReference>
<protein>
    <submittedName>
        <fullName evidence="1">Uncharacterized protein</fullName>
    </submittedName>
</protein>